<protein>
    <recommendedName>
        <fullName evidence="3">Leucine Rich Repeat (LRR)-containing protein</fullName>
    </recommendedName>
</protein>
<dbReference type="SUPFAM" id="SSF52047">
    <property type="entry name" value="RNI-like"/>
    <property type="match status" value="1"/>
</dbReference>
<dbReference type="GO" id="GO:0031146">
    <property type="term" value="P:SCF-dependent proteasomal ubiquitin-dependent protein catabolic process"/>
    <property type="evidence" value="ECO:0007669"/>
    <property type="project" value="TreeGrafter"/>
</dbReference>
<accession>A0A9D6Z5C9</accession>
<dbReference type="Gene3D" id="3.80.10.10">
    <property type="entry name" value="Ribonuclease Inhibitor"/>
    <property type="match status" value="2"/>
</dbReference>
<evidence type="ECO:0000313" key="2">
    <source>
        <dbReference type="Proteomes" id="UP000807825"/>
    </source>
</evidence>
<evidence type="ECO:0008006" key="3">
    <source>
        <dbReference type="Google" id="ProtNLM"/>
    </source>
</evidence>
<dbReference type="EMBL" id="JACRDE010000529">
    <property type="protein sequence ID" value="MBI5251835.1"/>
    <property type="molecule type" value="Genomic_DNA"/>
</dbReference>
<dbReference type="InterPro" id="IPR032675">
    <property type="entry name" value="LRR_dom_sf"/>
</dbReference>
<dbReference type="GO" id="GO:0019005">
    <property type="term" value="C:SCF ubiquitin ligase complex"/>
    <property type="evidence" value="ECO:0007669"/>
    <property type="project" value="TreeGrafter"/>
</dbReference>
<proteinExistence type="predicted"/>
<sequence length="272" mass="30202">MNNFRPGTRVIRGAEIPIDQREIIRALENLELIYVGLDESGNAASLRMRQHKIMTDDAMQLVVKLKTLTSLTLWPMTDKRLAYVKLLPNLEHTDFRNLSRGASADGEHVTDAGLIHLSELYDLVTLCLSGAQISDSGLNHLKGLTNLKKLQVGGPFTLAGLKQLSCISNLVYLEVPSSLGLGYAEFCPNLEEICHFENSTDSDLAYLQVLTKLRVLRIASDKVSDFGIRYLKSIKSLRELALFCPNVTESGIKELQEALPECDIEHDPSPLP</sequence>
<dbReference type="PANTHER" id="PTHR13318">
    <property type="entry name" value="PARTNER OF PAIRED, ISOFORM B-RELATED"/>
    <property type="match status" value="1"/>
</dbReference>
<name>A0A9D6Z5C9_9BACT</name>
<dbReference type="AlphaFoldDB" id="A0A9D6Z5C9"/>
<dbReference type="Proteomes" id="UP000807825">
    <property type="component" value="Unassembled WGS sequence"/>
</dbReference>
<evidence type="ECO:0000313" key="1">
    <source>
        <dbReference type="EMBL" id="MBI5251835.1"/>
    </source>
</evidence>
<reference evidence="1" key="1">
    <citation type="submission" date="2020-07" db="EMBL/GenBank/DDBJ databases">
        <title>Huge and variable diversity of episymbiotic CPR bacteria and DPANN archaea in groundwater ecosystems.</title>
        <authorList>
            <person name="He C.Y."/>
            <person name="Keren R."/>
            <person name="Whittaker M."/>
            <person name="Farag I.F."/>
            <person name="Doudna J."/>
            <person name="Cate J.H.D."/>
            <person name="Banfield J.F."/>
        </authorList>
    </citation>
    <scope>NUCLEOTIDE SEQUENCE</scope>
    <source>
        <strain evidence="1">NC_groundwater_1664_Pr3_B-0.1um_52_9</strain>
    </source>
</reference>
<comment type="caution">
    <text evidence="1">The sequence shown here is derived from an EMBL/GenBank/DDBJ whole genome shotgun (WGS) entry which is preliminary data.</text>
</comment>
<organism evidence="1 2">
    <name type="scientific">Desulfomonile tiedjei</name>
    <dbReference type="NCBI Taxonomy" id="2358"/>
    <lineage>
        <taxon>Bacteria</taxon>
        <taxon>Pseudomonadati</taxon>
        <taxon>Thermodesulfobacteriota</taxon>
        <taxon>Desulfomonilia</taxon>
        <taxon>Desulfomonilales</taxon>
        <taxon>Desulfomonilaceae</taxon>
        <taxon>Desulfomonile</taxon>
    </lineage>
</organism>
<gene>
    <name evidence="1" type="ORF">HY912_20270</name>
</gene>